<organism evidence="20 21">
    <name type="scientific">Pseudobacteroides cellulosolvens ATCC 35603 = DSM 2933</name>
    <dbReference type="NCBI Taxonomy" id="398512"/>
    <lineage>
        <taxon>Bacteria</taxon>
        <taxon>Bacillati</taxon>
        <taxon>Bacillota</taxon>
        <taxon>Clostridia</taxon>
        <taxon>Eubacteriales</taxon>
        <taxon>Oscillospiraceae</taxon>
        <taxon>Pseudobacteroides</taxon>
    </lineage>
</organism>
<dbReference type="PATRIC" id="fig|398512.5.peg.1372"/>
<comment type="subunit">
    <text evidence="17">Homodimer.</text>
</comment>
<evidence type="ECO:0000256" key="8">
    <source>
        <dbReference type="ARBA" id="ARBA00022679"/>
    </source>
</evidence>
<feature type="modified residue" description="Glycine radical" evidence="15 16">
    <location>
        <position position="719"/>
    </location>
</feature>
<keyword evidence="6 17" id="KW-0963">Cytoplasm</keyword>
<proteinExistence type="inferred from homology"/>
<dbReference type="InterPro" id="IPR019777">
    <property type="entry name" value="Form_AcTrfase_GR_CS"/>
</dbReference>
<dbReference type="PROSITE" id="PS00850">
    <property type="entry name" value="GLY_RADICAL_1"/>
    <property type="match status" value="1"/>
</dbReference>
<dbReference type="SUPFAM" id="SSF51998">
    <property type="entry name" value="PFL-like glycyl radical enzymes"/>
    <property type="match status" value="1"/>
</dbReference>
<dbReference type="PANTHER" id="PTHR30191">
    <property type="entry name" value="FORMATE ACETYLTRANSFERASE"/>
    <property type="match status" value="1"/>
</dbReference>
<comment type="similarity">
    <text evidence="3 17">Belongs to the glycyl radical enzyme (GRE) family. PFL subfamily.</text>
</comment>
<dbReference type="EC" id="2.3.1.54" evidence="4 17"/>
<evidence type="ECO:0000256" key="5">
    <source>
        <dbReference type="ARBA" id="ARBA00013897"/>
    </source>
</evidence>
<reference evidence="21" key="1">
    <citation type="submission" date="2015-07" db="EMBL/GenBank/DDBJ databases">
        <title>Near-Complete Genome Sequence of the Cellulolytic Bacterium Bacteroides (Pseudobacteroides) cellulosolvens ATCC 35603.</title>
        <authorList>
            <person name="Dassa B."/>
            <person name="Utturkar S.M."/>
            <person name="Klingeman D.M."/>
            <person name="Hurt R.A."/>
            <person name="Keller M."/>
            <person name="Xu J."/>
            <person name="Reddy Y.H.K."/>
            <person name="Borovok I."/>
            <person name="Grinberg I.R."/>
            <person name="Lamed R."/>
            <person name="Zhivin O."/>
            <person name="Bayer E.A."/>
            <person name="Brown S.D."/>
        </authorList>
    </citation>
    <scope>NUCLEOTIDE SEQUENCE [LARGE SCALE GENOMIC DNA]</scope>
    <source>
        <strain evidence="21">DSM 2933</strain>
    </source>
</reference>
<protein>
    <recommendedName>
        <fullName evidence="5 17">Formate acetyltransferase</fullName>
        <ecNumber evidence="4 17">2.3.1.54</ecNumber>
    </recommendedName>
    <alternativeName>
        <fullName evidence="12 17">Pyruvate formate-lyase</fullName>
    </alternativeName>
</protein>
<evidence type="ECO:0000259" key="19">
    <source>
        <dbReference type="PROSITE" id="PS51554"/>
    </source>
</evidence>
<evidence type="ECO:0000256" key="13">
    <source>
        <dbReference type="ARBA" id="ARBA00049029"/>
    </source>
</evidence>
<dbReference type="RefSeq" id="WP_036944320.1">
    <property type="nucleotide sequence ID" value="NZ_JQKC01000027.1"/>
</dbReference>
<feature type="domain" description="PFL" evidence="19">
    <location>
        <begin position="1"/>
        <end position="614"/>
    </location>
</feature>
<evidence type="ECO:0000256" key="4">
    <source>
        <dbReference type="ARBA" id="ARBA00013214"/>
    </source>
</evidence>
<evidence type="ECO:0000256" key="7">
    <source>
        <dbReference type="ARBA" id="ARBA00022526"/>
    </source>
</evidence>
<evidence type="ECO:0000256" key="12">
    <source>
        <dbReference type="ARBA" id="ARBA00031063"/>
    </source>
</evidence>
<dbReference type="Proteomes" id="UP000036923">
    <property type="component" value="Unassembled WGS sequence"/>
</dbReference>
<gene>
    <name evidence="20" type="ORF">Bccel_1320</name>
</gene>
<evidence type="ECO:0000313" key="20">
    <source>
        <dbReference type="EMBL" id="KNY26058.1"/>
    </source>
</evidence>
<evidence type="ECO:0000256" key="2">
    <source>
        <dbReference type="ARBA" id="ARBA00004809"/>
    </source>
</evidence>
<dbReference type="InterPro" id="IPR050244">
    <property type="entry name" value="Auton_GlycylRad_Cofactor"/>
</dbReference>
<keyword evidence="21" id="KW-1185">Reference proteome</keyword>
<dbReference type="GO" id="GO:0008861">
    <property type="term" value="F:formate C-acetyltransferase activity"/>
    <property type="evidence" value="ECO:0007669"/>
    <property type="project" value="UniProtKB-UniRule"/>
</dbReference>
<evidence type="ECO:0000256" key="6">
    <source>
        <dbReference type="ARBA" id="ARBA00022490"/>
    </source>
</evidence>
<comment type="subcellular location">
    <subcellularLocation>
        <location evidence="1 17">Cytoplasm</location>
    </subcellularLocation>
</comment>
<evidence type="ECO:0000313" key="21">
    <source>
        <dbReference type="Proteomes" id="UP000036923"/>
    </source>
</evidence>
<keyword evidence="8 17" id="KW-0808">Transferase</keyword>
<dbReference type="EMBL" id="LGTC01000001">
    <property type="protein sequence ID" value="KNY26058.1"/>
    <property type="molecule type" value="Genomic_DNA"/>
</dbReference>
<evidence type="ECO:0000259" key="18">
    <source>
        <dbReference type="PROSITE" id="PS51149"/>
    </source>
</evidence>
<comment type="caution">
    <text evidence="20">The sequence shown here is derived from an EMBL/GenBank/DDBJ whole genome shotgun (WGS) entry which is preliminary data.</text>
</comment>
<dbReference type="UniPathway" id="UPA00920">
    <property type="reaction ID" value="UER00891"/>
</dbReference>
<dbReference type="GO" id="GO:0006006">
    <property type="term" value="P:glucose metabolic process"/>
    <property type="evidence" value="ECO:0007669"/>
    <property type="project" value="UniProtKB-UniRule"/>
</dbReference>
<evidence type="ECO:0000256" key="17">
    <source>
        <dbReference type="RuleBase" id="RU368075"/>
    </source>
</evidence>
<sequence>MTWNYWNGFMGLDWKQRIDLRGFIVENYKPYDGDDSFLAKATFKTRRLWDRCKELIGEESKKGGVLDIETDIISGINSFAPGYIDQGLEVIKGIQTDKPLKRAVVPYGGIRMAKQACEKYGYKLSDKIEEVFTNYSKTHNDGVFDVYTPEMKKARKSGVITGLPDAYGRGRLIGDYRRVALYGVDKLIEEKSKELSELVPSVFDESILRSREELQEQIKSLNELKLMANSYGFDISKPAQNAYEAFQWTYLAFLGAMKETNGAANSLGRMSTFFDIYIERDIKEGKLTEDEAQELVDQFIIKLRMIRHLRTPEYNELFAGDPVWITESIGGMCEDGRHMVTKTSYRFLQSLYNIGSSPEPNLTILWSNGLPTNFKNFCAKVSIDTCTLQYENDDIMRPAFGDDYGISCCVSAMRIGRDMQYFGARCNLPKLLLMALNGGRDEVTGDQVAPLSAPYEGEYLDYKTVLNKYEELQEWLAGLYVNTMNAIHYMHDKYAYERLMMALHDTDVRRFMAFGIAGLSVIADSLSAIKYGKVKAIRDERGIITDFEIEGDFPKYGNDDDRVDKIAVSIVKNFYKSLEKHKTLRGAKHTLSVLTITSNVVYGSKTGSTPDGRIKGEAFAPGANPMHGRDTNGILASLNTLAKIPYEYCLDGISYTLSIIPHALGKSANSRVTNLAGILAGYFALGGHHVNINIMERSILEEAMKDPAKYPQMTVRVSGYAVNFNRLSKKQQLEVVNRTFHGEI</sequence>
<dbReference type="InterPro" id="IPR005949">
    <property type="entry name" value="Form_AcTrfase"/>
</dbReference>
<comment type="catalytic activity">
    <reaction evidence="13 17">
        <text>formate + acetyl-CoA = pyruvate + CoA</text>
        <dbReference type="Rhea" id="RHEA:11844"/>
        <dbReference type="ChEBI" id="CHEBI:15361"/>
        <dbReference type="ChEBI" id="CHEBI:15740"/>
        <dbReference type="ChEBI" id="CHEBI:57287"/>
        <dbReference type="ChEBI" id="CHEBI:57288"/>
        <dbReference type="EC" id="2.3.1.54"/>
    </reaction>
</comment>
<dbReference type="InterPro" id="IPR001150">
    <property type="entry name" value="Gly_radical"/>
</dbReference>
<accession>A0A0L6JK13</accession>
<comment type="pathway">
    <text evidence="2 17">Fermentation; pyruvate fermentation; formate from pyruvate: step 1/1.</text>
</comment>
<evidence type="ECO:0000256" key="1">
    <source>
        <dbReference type="ARBA" id="ARBA00004496"/>
    </source>
</evidence>
<evidence type="ECO:0000256" key="14">
    <source>
        <dbReference type="PIRSR" id="PIRSR000379-1"/>
    </source>
</evidence>
<name>A0A0L6JK13_9FIRM</name>
<dbReference type="eggNOG" id="COG1882">
    <property type="taxonomic scope" value="Bacteria"/>
</dbReference>
<feature type="active site" description="S-acetylcysteine intermediate" evidence="14">
    <location>
        <position position="408"/>
    </location>
</feature>
<dbReference type="PROSITE" id="PS51554">
    <property type="entry name" value="PFL"/>
    <property type="match status" value="1"/>
</dbReference>
<keyword evidence="7 17" id="KW-0313">Glucose metabolism</keyword>
<evidence type="ECO:0000256" key="10">
    <source>
        <dbReference type="ARBA" id="ARBA00023277"/>
    </source>
</evidence>
<dbReference type="NCBIfam" id="TIGR01255">
    <property type="entry name" value="pyr_form_ly_1"/>
    <property type="match status" value="1"/>
</dbReference>
<keyword evidence="10 17" id="KW-0119">Carbohydrate metabolism</keyword>
<dbReference type="PIRSF" id="PIRSF000379">
    <property type="entry name" value="For_Ac_trans_1"/>
    <property type="match status" value="1"/>
</dbReference>
<dbReference type="CDD" id="cd01678">
    <property type="entry name" value="PFL1"/>
    <property type="match status" value="1"/>
</dbReference>
<evidence type="ECO:0000256" key="3">
    <source>
        <dbReference type="ARBA" id="ARBA00008375"/>
    </source>
</evidence>
<evidence type="ECO:0000256" key="11">
    <source>
        <dbReference type="ARBA" id="ARBA00023315"/>
    </source>
</evidence>
<dbReference type="PROSITE" id="PS51149">
    <property type="entry name" value="GLY_RADICAL_2"/>
    <property type="match status" value="1"/>
</dbReference>
<dbReference type="Gene3D" id="3.20.70.20">
    <property type="match status" value="1"/>
</dbReference>
<dbReference type="AlphaFoldDB" id="A0A0L6JK13"/>
<dbReference type="STRING" id="398512.Bccel_1320"/>
<evidence type="ECO:0000256" key="16">
    <source>
        <dbReference type="PROSITE-ProRule" id="PRU00493"/>
    </source>
</evidence>
<dbReference type="InterPro" id="IPR004184">
    <property type="entry name" value="PFL_dom"/>
</dbReference>
<keyword evidence="9 15" id="KW-0556">Organic radical</keyword>
<feature type="domain" description="Glycine radical" evidence="18">
    <location>
        <begin position="621"/>
        <end position="744"/>
    </location>
</feature>
<evidence type="ECO:0000256" key="9">
    <source>
        <dbReference type="ARBA" id="ARBA00022818"/>
    </source>
</evidence>
<dbReference type="Pfam" id="PF02901">
    <property type="entry name" value="PFL-like"/>
    <property type="match status" value="1"/>
</dbReference>
<dbReference type="Pfam" id="PF01228">
    <property type="entry name" value="Gly_radical"/>
    <property type="match status" value="1"/>
</dbReference>
<keyword evidence="11 17" id="KW-0012">Acyltransferase</keyword>
<dbReference type="GO" id="GO:0005829">
    <property type="term" value="C:cytosol"/>
    <property type="evidence" value="ECO:0007669"/>
    <property type="project" value="TreeGrafter"/>
</dbReference>
<evidence type="ECO:0000256" key="15">
    <source>
        <dbReference type="PIRSR" id="PIRSR000379-2"/>
    </source>
</evidence>
<feature type="active site" description="Cysteine radical intermediate" evidence="14">
    <location>
        <position position="409"/>
    </location>
</feature>
<dbReference type="PANTHER" id="PTHR30191:SF0">
    <property type="entry name" value="FORMATE ACETYLTRANSFERASE 1"/>
    <property type="match status" value="1"/>
</dbReference>